<feature type="domain" description="C2H2-type" evidence="2">
    <location>
        <begin position="114"/>
        <end position="136"/>
    </location>
</feature>
<feature type="region of interest" description="Disordered" evidence="1">
    <location>
        <begin position="138"/>
        <end position="277"/>
    </location>
</feature>
<dbReference type="PROSITE" id="PS00028">
    <property type="entry name" value="ZINC_FINGER_C2H2_1"/>
    <property type="match status" value="1"/>
</dbReference>
<dbReference type="InterPro" id="IPR042622">
    <property type="entry name" value="Znf106"/>
</dbReference>
<name>A0A9X0D884_9CNID</name>
<gene>
    <name evidence="3" type="ORF">OS493_032716</name>
</gene>
<comment type="caution">
    <text evidence="3">The sequence shown here is derived from an EMBL/GenBank/DDBJ whole genome shotgun (WGS) entry which is preliminary data.</text>
</comment>
<dbReference type="GO" id="GO:0017124">
    <property type="term" value="F:SH3 domain binding"/>
    <property type="evidence" value="ECO:0007669"/>
    <property type="project" value="TreeGrafter"/>
</dbReference>
<dbReference type="PANTHER" id="PTHR14435">
    <property type="entry name" value="ZINC FINGER PROTEIN 106"/>
    <property type="match status" value="1"/>
</dbReference>
<dbReference type="InterPro" id="IPR013087">
    <property type="entry name" value="Znf_C2H2_type"/>
</dbReference>
<proteinExistence type="predicted"/>
<dbReference type="GO" id="GO:0005829">
    <property type="term" value="C:cytosol"/>
    <property type="evidence" value="ECO:0007669"/>
    <property type="project" value="TreeGrafter"/>
</dbReference>
<evidence type="ECO:0000256" key="1">
    <source>
        <dbReference type="SAM" id="MobiDB-lite"/>
    </source>
</evidence>
<evidence type="ECO:0000259" key="2">
    <source>
        <dbReference type="PROSITE" id="PS00028"/>
    </source>
</evidence>
<dbReference type="Proteomes" id="UP001163046">
    <property type="component" value="Unassembled WGS sequence"/>
</dbReference>
<feature type="compositionally biased region" description="Basic and acidic residues" evidence="1">
    <location>
        <begin position="138"/>
        <end position="148"/>
    </location>
</feature>
<feature type="compositionally biased region" description="Basic and acidic residues" evidence="1">
    <location>
        <begin position="234"/>
        <end position="256"/>
    </location>
</feature>
<evidence type="ECO:0000313" key="4">
    <source>
        <dbReference type="Proteomes" id="UP001163046"/>
    </source>
</evidence>
<dbReference type="GO" id="GO:0003723">
    <property type="term" value="F:RNA binding"/>
    <property type="evidence" value="ECO:0007669"/>
    <property type="project" value="InterPro"/>
</dbReference>
<keyword evidence="4" id="KW-1185">Reference proteome</keyword>
<dbReference type="EMBL" id="MU825437">
    <property type="protein sequence ID" value="KAJ7389248.1"/>
    <property type="molecule type" value="Genomic_DNA"/>
</dbReference>
<feature type="compositionally biased region" description="Low complexity" evidence="1">
    <location>
        <begin position="154"/>
        <end position="171"/>
    </location>
</feature>
<accession>A0A9X0D884</accession>
<reference evidence="3" key="1">
    <citation type="submission" date="2023-01" db="EMBL/GenBank/DDBJ databases">
        <title>Genome assembly of the deep-sea coral Lophelia pertusa.</title>
        <authorList>
            <person name="Herrera S."/>
            <person name="Cordes E."/>
        </authorList>
    </citation>
    <scope>NUCLEOTIDE SEQUENCE</scope>
    <source>
        <strain evidence="3">USNM1676648</strain>
        <tissue evidence="3">Polyp</tissue>
    </source>
</reference>
<dbReference type="PANTHER" id="PTHR14435:SF2">
    <property type="entry name" value="ZINC FINGER PROTEIN 106"/>
    <property type="match status" value="1"/>
</dbReference>
<organism evidence="3 4">
    <name type="scientific">Desmophyllum pertusum</name>
    <dbReference type="NCBI Taxonomy" id="174260"/>
    <lineage>
        <taxon>Eukaryota</taxon>
        <taxon>Metazoa</taxon>
        <taxon>Cnidaria</taxon>
        <taxon>Anthozoa</taxon>
        <taxon>Hexacorallia</taxon>
        <taxon>Scleractinia</taxon>
        <taxon>Caryophylliina</taxon>
        <taxon>Caryophylliidae</taxon>
        <taxon>Desmophyllum</taxon>
    </lineage>
</organism>
<evidence type="ECO:0000313" key="3">
    <source>
        <dbReference type="EMBL" id="KAJ7389248.1"/>
    </source>
</evidence>
<feature type="compositionally biased region" description="Basic and acidic residues" evidence="1">
    <location>
        <begin position="189"/>
        <end position="199"/>
    </location>
</feature>
<dbReference type="GO" id="GO:0016020">
    <property type="term" value="C:membrane"/>
    <property type="evidence" value="ECO:0007669"/>
    <property type="project" value="TreeGrafter"/>
</dbReference>
<sequence length="373" mass="43052">MDNANEDDSNFCELCSLEFSTNRVSANFAALQHKFYSLYGNSFKFLRILVLEKFPHSTFVYPYYPADKISALYSRASANQKLYLLDKELEEHTWSMLHNTNLNKKQGRDCVHPCSLCKQQFIGLLEFTSHLHSDNHQEKIHEWRKDQQQEWTPDKQQQQQNPDKQQPQSSDNNEDEDRPPSDWATDDLSGLKDFSDHGSEPAMGQDFTIKNSFDIGRGRGMPPPNQPWPNERWGYQDRDYPNDGHPRWDGDREPSDRYSGPPTDDREPSDRYSGPPYNPGYTGMNHLRNSDEWQMKGLLEIGMETGIYQGIVACLILTITFQIAMLQVPDEEVRLMVTRSLGQGLMGDHMNLGTKLQDVTVTHHIHPIVDDEI</sequence>
<protein>
    <recommendedName>
        <fullName evidence="2">C2H2-type domain-containing protein</fullName>
    </recommendedName>
</protein>
<dbReference type="AlphaFoldDB" id="A0A9X0D884"/>